<comment type="caution">
    <text evidence="4">The sequence shown here is derived from an EMBL/GenBank/DDBJ whole genome shotgun (WGS) entry which is preliminary data.</text>
</comment>
<dbReference type="SUPFAM" id="SSF55194">
    <property type="entry name" value="Ribosome recycling factor, RRF"/>
    <property type="match status" value="1"/>
</dbReference>
<dbReference type="AlphaFoldDB" id="A0A1X0P2I0"/>
<dbReference type="VEuPathDB" id="TriTrypDB:TM35_000074620"/>
<keyword evidence="5" id="KW-1185">Reference proteome</keyword>
<organism evidence="4 5">
    <name type="scientific">Trypanosoma theileri</name>
    <dbReference type="NCBI Taxonomy" id="67003"/>
    <lineage>
        <taxon>Eukaryota</taxon>
        <taxon>Discoba</taxon>
        <taxon>Euglenozoa</taxon>
        <taxon>Kinetoplastea</taxon>
        <taxon>Metakinetoplastina</taxon>
        <taxon>Trypanosomatida</taxon>
        <taxon>Trypanosomatidae</taxon>
        <taxon>Trypanosoma</taxon>
    </lineage>
</organism>
<dbReference type="InterPro" id="IPR023584">
    <property type="entry name" value="Ribosome_recyc_fac_dom"/>
</dbReference>
<reference evidence="4 5" key="1">
    <citation type="submission" date="2017-03" db="EMBL/GenBank/DDBJ databases">
        <title>An alternative strategy for trypanosome survival in the mammalian bloodstream revealed through genome and transcriptome analysis of the ubiquitous bovine parasite Trypanosoma (Megatrypanum) theileri.</title>
        <authorList>
            <person name="Kelly S."/>
            <person name="Ivens A."/>
            <person name="Mott A."/>
            <person name="O'Neill E."/>
            <person name="Emms D."/>
            <person name="Macleod O."/>
            <person name="Voorheis P."/>
            <person name="Matthews J."/>
            <person name="Matthews K."/>
            <person name="Carrington M."/>
        </authorList>
    </citation>
    <scope>NUCLEOTIDE SEQUENCE [LARGE SCALE GENOMIC DNA]</scope>
    <source>
        <strain evidence="4">Edinburgh</strain>
    </source>
</reference>
<evidence type="ECO:0000313" key="4">
    <source>
        <dbReference type="EMBL" id="ORC91038.1"/>
    </source>
</evidence>
<dbReference type="EMBL" id="NBCO01000007">
    <property type="protein sequence ID" value="ORC91038.1"/>
    <property type="molecule type" value="Genomic_DNA"/>
</dbReference>
<dbReference type="Gene3D" id="1.10.132.20">
    <property type="entry name" value="Ribosome-recycling factor"/>
    <property type="match status" value="1"/>
</dbReference>
<dbReference type="PANTHER" id="PTHR20982:SF3">
    <property type="entry name" value="MITOCHONDRIAL RIBOSOME RECYCLING FACTOR PSEUDO 1"/>
    <property type="match status" value="1"/>
</dbReference>
<name>A0A1X0P2I0_9TRYP</name>
<accession>A0A1X0P2I0</accession>
<dbReference type="PANTHER" id="PTHR20982">
    <property type="entry name" value="RIBOSOME RECYCLING FACTOR"/>
    <property type="match status" value="1"/>
</dbReference>
<dbReference type="InterPro" id="IPR002661">
    <property type="entry name" value="Ribosome_recyc_fac"/>
</dbReference>
<evidence type="ECO:0000259" key="3">
    <source>
        <dbReference type="Pfam" id="PF01765"/>
    </source>
</evidence>
<proteinExistence type="inferred from homology"/>
<dbReference type="GO" id="GO:0006412">
    <property type="term" value="P:translation"/>
    <property type="evidence" value="ECO:0007669"/>
    <property type="project" value="UniProtKB-KW"/>
</dbReference>
<comment type="similarity">
    <text evidence="1">Belongs to the RRF family.</text>
</comment>
<dbReference type="Proteomes" id="UP000192257">
    <property type="component" value="Unassembled WGS sequence"/>
</dbReference>
<evidence type="ECO:0000256" key="1">
    <source>
        <dbReference type="ARBA" id="ARBA00005912"/>
    </source>
</evidence>
<evidence type="ECO:0000256" key="2">
    <source>
        <dbReference type="ARBA" id="ARBA00022917"/>
    </source>
</evidence>
<sequence length="281" mass="31399">MLRRPLFSRVFTTCRSRLLRQRQCNAFDPIASTTRGIASLALSPTSLRCKDVRRGDRGDSRRLTFEERAERRTGKSREQKVAKENLLQEAETVVNEDVPEELEHVYMQHFERANVSAMKVLNMAKCLELLEVDVGGGRKVPLAKVAHVVKTGNATLEVVPQTASFASAILQRVTRFDSTLRVTKEQQKIRVALPPITTGRRDRAVAEIEAQCSAFRLKAKSVRAHATRALQDAGLDESAVRELQTRLDENVNAFTEEKVAELQQLAEDVTSMGVDESDVGV</sequence>
<dbReference type="GO" id="GO:0005739">
    <property type="term" value="C:mitochondrion"/>
    <property type="evidence" value="ECO:0007669"/>
    <property type="project" value="TreeGrafter"/>
</dbReference>
<dbReference type="Pfam" id="PF01765">
    <property type="entry name" value="RRF"/>
    <property type="match status" value="1"/>
</dbReference>
<dbReference type="GO" id="GO:0043023">
    <property type="term" value="F:ribosomal large subunit binding"/>
    <property type="evidence" value="ECO:0007669"/>
    <property type="project" value="TreeGrafter"/>
</dbReference>
<dbReference type="RefSeq" id="XP_028885104.1">
    <property type="nucleotide sequence ID" value="XM_029023908.1"/>
</dbReference>
<gene>
    <name evidence="4" type="ORF">TM35_000074620</name>
</gene>
<dbReference type="Gene3D" id="3.30.1360.40">
    <property type="match status" value="1"/>
</dbReference>
<feature type="domain" description="Ribosome recycling factor" evidence="3">
    <location>
        <begin position="124"/>
        <end position="268"/>
    </location>
</feature>
<keyword evidence="2" id="KW-0648">Protein biosynthesis</keyword>
<evidence type="ECO:0000313" key="5">
    <source>
        <dbReference type="Proteomes" id="UP000192257"/>
    </source>
</evidence>
<dbReference type="GeneID" id="39983688"/>
<dbReference type="OrthoDB" id="278167at2759"/>
<protein>
    <submittedName>
        <fullName evidence="4">Ribosome recycling factor</fullName>
    </submittedName>
</protein>
<dbReference type="InterPro" id="IPR036191">
    <property type="entry name" value="RRF_sf"/>
</dbReference>